<evidence type="ECO:0000313" key="5">
    <source>
        <dbReference type="EMBL" id="BBE34830.1"/>
    </source>
</evidence>
<keyword evidence="8" id="KW-1185">Reference proteome</keyword>
<gene>
    <name evidence="6" type="ORF">DFR51_1417</name>
    <name evidence="5" type="ORF">SmB9_24880</name>
</gene>
<dbReference type="GO" id="GO:0046872">
    <property type="term" value="F:metal ion binding"/>
    <property type="evidence" value="ECO:0007669"/>
    <property type="project" value="UniProtKB-KW"/>
</dbReference>
<dbReference type="EMBL" id="AP018711">
    <property type="protein sequence ID" value="BBE34830.1"/>
    <property type="molecule type" value="Genomic_DNA"/>
</dbReference>
<dbReference type="SUPFAM" id="SSF55031">
    <property type="entry name" value="Bacterial exopeptidase dimerisation domain"/>
    <property type="match status" value="1"/>
</dbReference>
<dbReference type="GO" id="GO:0050118">
    <property type="term" value="F:N-acetyldiaminopimelate deacetylase activity"/>
    <property type="evidence" value="ECO:0007669"/>
    <property type="project" value="UniProtKB-ARBA"/>
</dbReference>
<dbReference type="PANTHER" id="PTHR11014:SF63">
    <property type="entry name" value="METALLOPEPTIDASE, PUTATIVE (AFU_ORTHOLOGUE AFUA_6G09600)-RELATED"/>
    <property type="match status" value="1"/>
</dbReference>
<feature type="binding site" evidence="2">
    <location>
        <position position="183"/>
    </location>
    <ligand>
        <name>Mn(2+)</name>
        <dbReference type="ChEBI" id="CHEBI:29035"/>
        <label>2</label>
    </ligand>
</feature>
<organism evidence="5 7">
    <name type="scientific">Sphingosinicella microcystinivorans</name>
    <dbReference type="NCBI Taxonomy" id="335406"/>
    <lineage>
        <taxon>Bacteria</taxon>
        <taxon>Pseudomonadati</taxon>
        <taxon>Pseudomonadota</taxon>
        <taxon>Alphaproteobacteria</taxon>
        <taxon>Sphingomonadales</taxon>
        <taxon>Sphingosinicellaceae</taxon>
        <taxon>Sphingosinicella</taxon>
    </lineage>
</organism>
<dbReference type="AlphaFoldDB" id="A0AAD1D768"/>
<proteinExistence type="predicted"/>
<keyword evidence="3" id="KW-0732">Signal</keyword>
<dbReference type="InterPro" id="IPR017439">
    <property type="entry name" value="Amidohydrolase"/>
</dbReference>
<keyword evidence="2" id="KW-0479">Metal-binding</keyword>
<dbReference type="InterPro" id="IPR036264">
    <property type="entry name" value="Bact_exopeptidase_dim_dom"/>
</dbReference>
<evidence type="ECO:0000259" key="4">
    <source>
        <dbReference type="Pfam" id="PF07687"/>
    </source>
</evidence>
<dbReference type="InterPro" id="IPR002933">
    <property type="entry name" value="Peptidase_M20"/>
</dbReference>
<dbReference type="RefSeq" id="WP_243445407.1">
    <property type="nucleotide sequence ID" value="NZ_AP018711.1"/>
</dbReference>
<dbReference type="Gene3D" id="3.30.70.360">
    <property type="match status" value="1"/>
</dbReference>
<name>A0AAD1D768_SPHMI</name>
<dbReference type="Gene3D" id="3.40.630.10">
    <property type="entry name" value="Zn peptidases"/>
    <property type="match status" value="1"/>
</dbReference>
<feature type="binding site" evidence="2">
    <location>
        <position position="210"/>
    </location>
    <ligand>
        <name>Mn(2+)</name>
        <dbReference type="ChEBI" id="CHEBI:29035"/>
        <label>2</label>
    </ligand>
</feature>
<accession>A0AAD1D768</accession>
<evidence type="ECO:0000313" key="6">
    <source>
        <dbReference type="EMBL" id="RKS91846.1"/>
    </source>
</evidence>
<evidence type="ECO:0000256" key="1">
    <source>
        <dbReference type="ARBA" id="ARBA00022801"/>
    </source>
</evidence>
<dbReference type="SUPFAM" id="SSF53187">
    <property type="entry name" value="Zn-dependent exopeptidases"/>
    <property type="match status" value="1"/>
</dbReference>
<evidence type="ECO:0000313" key="8">
    <source>
        <dbReference type="Proteomes" id="UP000276029"/>
    </source>
</evidence>
<feature type="domain" description="Peptidase M20 dimerisation" evidence="4">
    <location>
        <begin position="233"/>
        <end position="329"/>
    </location>
</feature>
<reference evidence="5 7" key="1">
    <citation type="submission" date="2018-06" db="EMBL/GenBank/DDBJ databases">
        <title>Complete Genome Sequence of the Microcystin-Degrading Bacterium Sphingosinicella microcystinivorans Strain B-9.</title>
        <authorList>
            <person name="Jin H."/>
            <person name="Nishizawa T."/>
            <person name="Guo Y."/>
            <person name="Nishizawa A."/>
            <person name="Park H."/>
            <person name="Kato H."/>
            <person name="Tsuji K."/>
            <person name="Harada K."/>
        </authorList>
    </citation>
    <scope>NUCLEOTIDE SEQUENCE [LARGE SCALE GENOMIC DNA]</scope>
    <source>
        <strain evidence="5 7">B9</strain>
    </source>
</reference>
<dbReference type="EMBL" id="RBWX01000007">
    <property type="protein sequence ID" value="RKS91846.1"/>
    <property type="molecule type" value="Genomic_DNA"/>
</dbReference>
<evidence type="ECO:0000313" key="7">
    <source>
        <dbReference type="Proteomes" id="UP000275727"/>
    </source>
</evidence>
<dbReference type="Proteomes" id="UP000275727">
    <property type="component" value="Chromosome"/>
</dbReference>
<dbReference type="InterPro" id="IPR011650">
    <property type="entry name" value="Peptidase_M20_dimer"/>
</dbReference>
<dbReference type="GO" id="GO:0019877">
    <property type="term" value="P:diaminopimelate biosynthetic process"/>
    <property type="evidence" value="ECO:0007669"/>
    <property type="project" value="UniProtKB-ARBA"/>
</dbReference>
<protein>
    <submittedName>
        <fullName evidence="5">Amidohydrolase</fullName>
    </submittedName>
    <submittedName>
        <fullName evidence="6">Hippurate hydrolase</fullName>
    </submittedName>
</protein>
<dbReference type="PANTHER" id="PTHR11014">
    <property type="entry name" value="PEPTIDASE M20 FAMILY MEMBER"/>
    <property type="match status" value="1"/>
</dbReference>
<dbReference type="PIRSF" id="PIRSF005962">
    <property type="entry name" value="Pept_M20D_amidohydro"/>
    <property type="match status" value="1"/>
</dbReference>
<comment type="cofactor">
    <cofactor evidence="2">
        <name>Mn(2+)</name>
        <dbReference type="ChEBI" id="CHEBI:29035"/>
    </cofactor>
    <text evidence="2">The Mn(2+) ion enhances activity.</text>
</comment>
<keyword evidence="1 6" id="KW-0378">Hydrolase</keyword>
<evidence type="ECO:0000256" key="2">
    <source>
        <dbReference type="PIRSR" id="PIRSR005962-1"/>
    </source>
</evidence>
<keyword evidence="2" id="KW-0464">Manganese</keyword>
<feature type="binding site" evidence="2">
    <location>
        <position position="147"/>
    </location>
    <ligand>
        <name>Mn(2+)</name>
        <dbReference type="ChEBI" id="CHEBI:29035"/>
        <label>2</label>
    </ligand>
</feature>
<feature type="binding site" evidence="2">
    <location>
        <position position="425"/>
    </location>
    <ligand>
        <name>Mn(2+)</name>
        <dbReference type="ChEBI" id="CHEBI:29035"/>
        <label>2</label>
    </ligand>
</feature>
<dbReference type="Proteomes" id="UP000276029">
    <property type="component" value="Unassembled WGS sequence"/>
</dbReference>
<sequence length="455" mass="47613">MLGYTNALGRTRHAFGAKRFLLAAVAAAALGSPAAADPALKSAIKVDYDAYLGPLFTHFHQNPELSYLETETAKRMAAELKKAGATVTTGVGGTGVVGVMKNGEGPVLLLRADMDGLPVEEKSGLSYASKVTQKGLDGQVYPVMHACGHDTHITAMVGTARRLATMKDKWKGTILFVVQPAEERVGGAKAMLADGLYTRFPKPDYAVAFHVASNLPSGKISASEGLQYSSADSVDITVHGVGAHGAAPHAGKDPVYIASAIVVALQSIVSREVGPLSPAVITVGAFHAGHKHNIISDRADLQLTVRANDEATRAQLIAAIERVAKNVARANGVAEDKLPDVKVSEGTPTTINDGPLARRMNAAFARDLGPDVMIPFVQESMGAEDFAFFVQRELKVPGYYFGVGGTPQAAFDAAKAGGPPVPSHHSPLFKVAPEPAVTLGTEAMVSAALELLKPK</sequence>
<feature type="signal peptide" evidence="3">
    <location>
        <begin position="1"/>
        <end position="36"/>
    </location>
</feature>
<dbReference type="Pfam" id="PF01546">
    <property type="entry name" value="Peptidase_M20"/>
    <property type="match status" value="1"/>
</dbReference>
<dbReference type="FunFam" id="3.30.70.360:FF:000001">
    <property type="entry name" value="N-acetyldiaminopimelate deacetylase"/>
    <property type="match status" value="1"/>
</dbReference>
<dbReference type="KEGG" id="smic:SmB9_24880"/>
<evidence type="ECO:0000256" key="3">
    <source>
        <dbReference type="SAM" id="SignalP"/>
    </source>
</evidence>
<dbReference type="Pfam" id="PF07687">
    <property type="entry name" value="M20_dimer"/>
    <property type="match status" value="1"/>
</dbReference>
<dbReference type="NCBIfam" id="TIGR01891">
    <property type="entry name" value="amidohydrolases"/>
    <property type="match status" value="1"/>
</dbReference>
<feature type="binding site" evidence="2">
    <location>
        <position position="149"/>
    </location>
    <ligand>
        <name>Mn(2+)</name>
        <dbReference type="ChEBI" id="CHEBI:29035"/>
        <label>2</label>
    </ligand>
</feature>
<feature type="chain" id="PRO_5041998479" evidence="3">
    <location>
        <begin position="37"/>
        <end position="455"/>
    </location>
</feature>
<reference evidence="6 8" key="2">
    <citation type="submission" date="2018-10" db="EMBL/GenBank/DDBJ databases">
        <title>Genomic Encyclopedia of Type Strains, Phase IV (KMG-IV): sequencing the most valuable type-strain genomes for metagenomic binning, comparative biology and taxonomic classification.</title>
        <authorList>
            <person name="Goeker M."/>
        </authorList>
    </citation>
    <scope>NUCLEOTIDE SEQUENCE [LARGE SCALE GENOMIC DNA]</scope>
    <source>
        <strain evidence="6 8">DSM 19791</strain>
    </source>
</reference>